<organism evidence="1 2">
    <name type="scientific">Candidatus Cryptobacteroides merdigallinarum</name>
    <dbReference type="NCBI Taxonomy" id="2840770"/>
    <lineage>
        <taxon>Bacteria</taxon>
        <taxon>Pseudomonadati</taxon>
        <taxon>Bacteroidota</taxon>
        <taxon>Bacteroidia</taxon>
        <taxon>Bacteroidales</taxon>
        <taxon>Candidatus Cryptobacteroides</taxon>
    </lineage>
</organism>
<evidence type="ECO:0000313" key="1">
    <source>
        <dbReference type="EMBL" id="MBO8449022.1"/>
    </source>
</evidence>
<gene>
    <name evidence="1" type="ORF">IAC29_07110</name>
</gene>
<dbReference type="PANTHER" id="PTHR47791">
    <property type="entry name" value="MEIOTICALLY UP-REGULATED GENE 191 PROTEIN"/>
    <property type="match status" value="1"/>
</dbReference>
<dbReference type="Pfam" id="PF03663">
    <property type="entry name" value="Glyco_hydro_76"/>
    <property type="match status" value="1"/>
</dbReference>
<dbReference type="AlphaFoldDB" id="A0A9D9EJJ0"/>
<dbReference type="InterPro" id="IPR053169">
    <property type="entry name" value="MUG_Protein"/>
</dbReference>
<sequence length="390" mass="43610">MTTAILMTCAALSAAQPAEVGTGSMSGFAGRAGLTISAIYTCFDAGDTPLLRETYPFDEDYKATYLAPENQESRRNSYSYLWPYSGVLSAVAVLAENDSTYIGLLEDTVLLGLEEYFDTVRTPSAYSSYIVSDRPSDRFYDDNIWLGIDFADLYSAFGDEKYLQKAEMIWKFIESGTDGKLGGGIYWCEQKKESKNTCSNAPAAVLALKLFRITGDDRYLEAGLSLYEWTRNTLQDASDGLYFDNVSLDGKLDERKFAYNSGQMMQAAVLLYKITGKRKYLCEARNLAAACSEKFFREGNQDAGEPETILKDGNIWFSAVMLRGYIELAEATGNRKYISDFSENLDYFWEKRRDADGLFDIGDRKGKAGSRHLLAQAAMAEMFARLAYCD</sequence>
<dbReference type="Proteomes" id="UP000810252">
    <property type="component" value="Unassembled WGS sequence"/>
</dbReference>
<proteinExistence type="predicted"/>
<dbReference type="InterPro" id="IPR014512">
    <property type="entry name" value="O_gly_hydro"/>
</dbReference>
<comment type="caution">
    <text evidence="1">The sequence shown here is derived from an EMBL/GenBank/DDBJ whole genome shotgun (WGS) entry which is preliminary data.</text>
</comment>
<name>A0A9D9EJJ0_9BACT</name>
<dbReference type="GO" id="GO:0005975">
    <property type="term" value="P:carbohydrate metabolic process"/>
    <property type="evidence" value="ECO:0007669"/>
    <property type="project" value="InterPro"/>
</dbReference>
<reference evidence="1" key="2">
    <citation type="journal article" date="2021" name="PeerJ">
        <title>Extensive microbial diversity within the chicken gut microbiome revealed by metagenomics and culture.</title>
        <authorList>
            <person name="Gilroy R."/>
            <person name="Ravi A."/>
            <person name="Getino M."/>
            <person name="Pursley I."/>
            <person name="Horton D.L."/>
            <person name="Alikhan N.F."/>
            <person name="Baker D."/>
            <person name="Gharbi K."/>
            <person name="Hall N."/>
            <person name="Watson M."/>
            <person name="Adriaenssens E.M."/>
            <person name="Foster-Nyarko E."/>
            <person name="Jarju S."/>
            <person name="Secka A."/>
            <person name="Antonio M."/>
            <person name="Oren A."/>
            <person name="Chaudhuri R.R."/>
            <person name="La Ragione R."/>
            <person name="Hildebrand F."/>
            <person name="Pallen M.J."/>
        </authorList>
    </citation>
    <scope>NUCLEOTIDE SEQUENCE</scope>
    <source>
        <strain evidence="1">20514</strain>
    </source>
</reference>
<dbReference type="PIRSF" id="PIRSF021505">
    <property type="entry name" value="O_gly_hdrol"/>
    <property type="match status" value="1"/>
</dbReference>
<dbReference type="SUPFAM" id="SSF48208">
    <property type="entry name" value="Six-hairpin glycosidases"/>
    <property type="match status" value="1"/>
</dbReference>
<dbReference type="Gene3D" id="1.50.10.20">
    <property type="match status" value="1"/>
</dbReference>
<dbReference type="InterPro" id="IPR005198">
    <property type="entry name" value="Glyco_hydro_76"/>
</dbReference>
<dbReference type="InterPro" id="IPR008928">
    <property type="entry name" value="6-hairpin_glycosidase_sf"/>
</dbReference>
<dbReference type="EMBL" id="JADIMQ010000100">
    <property type="protein sequence ID" value="MBO8449022.1"/>
    <property type="molecule type" value="Genomic_DNA"/>
</dbReference>
<dbReference type="PANTHER" id="PTHR47791:SF4">
    <property type="entry name" value="(PUTATIVE SECRETED PROTEIN)-RELATED"/>
    <property type="match status" value="1"/>
</dbReference>
<accession>A0A9D9EJJ0</accession>
<protein>
    <submittedName>
        <fullName evidence="1">AGE family epimerase/isomerase</fullName>
    </submittedName>
</protein>
<reference evidence="1" key="1">
    <citation type="submission" date="2020-10" db="EMBL/GenBank/DDBJ databases">
        <authorList>
            <person name="Gilroy R."/>
        </authorList>
    </citation>
    <scope>NUCLEOTIDE SEQUENCE</scope>
    <source>
        <strain evidence="1">20514</strain>
    </source>
</reference>
<evidence type="ECO:0000313" key="2">
    <source>
        <dbReference type="Proteomes" id="UP000810252"/>
    </source>
</evidence>